<evidence type="ECO:0000256" key="6">
    <source>
        <dbReference type="SAM" id="MobiDB-lite"/>
    </source>
</evidence>
<dbReference type="GO" id="GO:0030134">
    <property type="term" value="C:COPII-coated ER to Golgi transport vesicle"/>
    <property type="evidence" value="ECO:0007669"/>
    <property type="project" value="TreeGrafter"/>
</dbReference>
<evidence type="ECO:0000256" key="1">
    <source>
        <dbReference type="ARBA" id="ARBA00004479"/>
    </source>
</evidence>
<reference evidence="8" key="1">
    <citation type="submission" date="2014-11" db="EMBL/GenBank/DDBJ databases">
        <authorList>
            <person name="Otto D Thomas"/>
            <person name="Naeem Raeece"/>
        </authorList>
    </citation>
    <scope>NUCLEOTIDE SEQUENCE</scope>
</reference>
<dbReference type="PANTHER" id="PTHR12223">
    <property type="entry name" value="VESICULAR MANNOSE-BINDING LECTIN"/>
    <property type="match status" value="1"/>
</dbReference>
<dbReference type="InterPro" id="IPR013320">
    <property type="entry name" value="ConA-like_dom_sf"/>
</dbReference>
<feature type="region of interest" description="Disordered" evidence="6">
    <location>
        <begin position="344"/>
        <end position="413"/>
    </location>
</feature>
<evidence type="ECO:0000256" key="5">
    <source>
        <dbReference type="ARBA" id="ARBA00023136"/>
    </source>
</evidence>
<feature type="compositionally biased region" description="Basic residues" evidence="6">
    <location>
        <begin position="1047"/>
        <end position="1057"/>
    </location>
</feature>
<feature type="compositionally biased region" description="Basic residues" evidence="6">
    <location>
        <begin position="1075"/>
        <end position="1085"/>
    </location>
</feature>
<feature type="compositionally biased region" description="Basic and acidic residues" evidence="6">
    <location>
        <begin position="896"/>
        <end position="909"/>
    </location>
</feature>
<dbReference type="GO" id="GO:0005793">
    <property type="term" value="C:endoplasmic reticulum-Golgi intermediate compartment"/>
    <property type="evidence" value="ECO:0007669"/>
    <property type="project" value="TreeGrafter"/>
</dbReference>
<dbReference type="EMBL" id="CDMZ01000001">
    <property type="protein sequence ID" value="CEM04179.1"/>
    <property type="molecule type" value="Genomic_DNA"/>
</dbReference>
<dbReference type="GO" id="GO:0005789">
    <property type="term" value="C:endoplasmic reticulum membrane"/>
    <property type="evidence" value="ECO:0007669"/>
    <property type="project" value="TreeGrafter"/>
</dbReference>
<feature type="compositionally biased region" description="Polar residues" evidence="6">
    <location>
        <begin position="389"/>
        <end position="413"/>
    </location>
</feature>
<dbReference type="CDD" id="cd07308">
    <property type="entry name" value="lectin_leg-like"/>
    <property type="match status" value="1"/>
</dbReference>
<proteinExistence type="predicted"/>
<name>A0A0G4EXY6_9ALVE</name>
<feature type="compositionally biased region" description="Basic and acidic residues" evidence="6">
    <location>
        <begin position="994"/>
        <end position="1006"/>
    </location>
</feature>
<feature type="compositionally biased region" description="Basic and acidic residues" evidence="6">
    <location>
        <begin position="701"/>
        <end position="727"/>
    </location>
</feature>
<dbReference type="GO" id="GO:0005537">
    <property type="term" value="F:D-mannose binding"/>
    <property type="evidence" value="ECO:0007669"/>
    <property type="project" value="TreeGrafter"/>
</dbReference>
<keyword evidence="2" id="KW-0812">Transmembrane</keyword>
<protein>
    <recommendedName>
        <fullName evidence="7">L-type lectin-like domain-containing protein</fullName>
    </recommendedName>
</protein>
<sequence length="1149" mass="123404">MMSHSFQSPLTFDNTLENWDLGGATIPAQKYVILTPQVANRTGQFWHRDPVKTDNWEVEFEFEVTGPDYTKSEGFAFWYAYEPYKSTSDGLTPAEWDLFAYKRTFDGVGVFFSVYDENRRIQPKISFGVNDGKAQFVRVPTPQGVSYDFRNKREPLVFRMAVGPKGVIGQIRLASEKGQWVDVFRSKQRILPGGYVGFSASTGPDAGSPGKQGDRVTLHRMAMFNLDLHSAGEAAKISSEGVGSSDKNINQLLEAATKSQQQQVNQIKDLTQLLSDHIAEQAPREEFFYDKLNGLTDKTHRMVASVRELRKELEGHQQAAGGRAAGGGTHEAIKQMNEEISGLKSTFTKQSAQSQSTISSLHQRVSAMKGGGAGSSKQATLHAGRLGGNSRNVTLTDFNPSTSVRASGSTNALNAKTDERRERALRMAGVRSFLRRRSLKDLRPRLCTSIDGEEVEEEPQSAAAATQKTALQPGGAVAAKTLNLSEGGTFLDPAIKDGRWFLQSLPKFADKEETNTATSELCDMHLFSPPFSAAGVPFLQLHLTADADKNTVSVYLWGPVGLQINFSLWLGSPSDKLTTNHLFGSAPDGVAMPLGPLANATAESAKSLWGSSWGDAVPKRECAGVSDGWLLPAQSRLRLKGQTVRSEVNQTELTPSDLMTVLEGLNVGFSIHRVQQRGELKAPPVAFMLSDGGAPTSVELESAKEEGEEKGKEGGAGGAEKEEKKVEGTPIAVLAGRLQLDRDAEVGLKESLQKAVEGVRNETSKRCDTPAGSSAKRMEHVYMKREAAGKTNLCPIERAYDPLTDSVALTLEIVETDSVHGGASGGELDPSKSSLLIFASHTASALLERAVQIQGEGNEALLLPLGERPSEAEKQKVEMMKTAQSQQTKKKKGKGKDKSPAKAEEKKAAAGDGEEQEGGGEGGFLGAVGATEDSEEKKEEGGDDSKEKEEKTEKEKVEEEKKEVEKKEEEKKEDSKADEKSTGKEPEGEQGNDETEKKKEDDETSKTETAGGGGGGGFTAETLFGGGGGDGAEGEKSKETKNASPKAKSKAKAKAKSKAKDKEKDKDGKSPPSKPKSKAKAKAKKAPGIENYFGMGEEGADADASSKPKAEDGGAGEADASQSKDANEKKGEVDEKLEEAAGAVSEYFG</sequence>
<dbReference type="AlphaFoldDB" id="A0A0G4EXY6"/>
<comment type="subcellular location">
    <subcellularLocation>
        <location evidence="1">Membrane</location>
        <topology evidence="1">Single-pass type I membrane protein</topology>
    </subcellularLocation>
</comment>
<dbReference type="InterPro" id="IPR051136">
    <property type="entry name" value="Intracellular_Lectin-GPT"/>
</dbReference>
<keyword evidence="4" id="KW-1133">Transmembrane helix</keyword>
<dbReference type="PANTHER" id="PTHR12223:SF28">
    <property type="entry name" value="LECTIN, MANNOSE BINDING 1 LIKE"/>
    <property type="match status" value="1"/>
</dbReference>
<feature type="compositionally biased region" description="Gly residues" evidence="6">
    <location>
        <begin position="1010"/>
        <end position="1031"/>
    </location>
</feature>
<evidence type="ECO:0000256" key="2">
    <source>
        <dbReference type="ARBA" id="ARBA00022692"/>
    </source>
</evidence>
<accession>A0A0G4EXY6</accession>
<evidence type="ECO:0000256" key="4">
    <source>
        <dbReference type="ARBA" id="ARBA00022989"/>
    </source>
</evidence>
<feature type="compositionally biased region" description="Basic and acidic residues" evidence="6">
    <location>
        <begin position="1125"/>
        <end position="1134"/>
    </location>
</feature>
<feature type="compositionally biased region" description="Polar residues" evidence="6">
    <location>
        <begin position="344"/>
        <end position="363"/>
    </location>
</feature>
<dbReference type="GO" id="GO:0006888">
    <property type="term" value="P:endoplasmic reticulum to Golgi vesicle-mediated transport"/>
    <property type="evidence" value="ECO:0007669"/>
    <property type="project" value="TreeGrafter"/>
</dbReference>
<feature type="compositionally biased region" description="Basic and acidic residues" evidence="6">
    <location>
        <begin position="935"/>
        <end position="987"/>
    </location>
</feature>
<dbReference type="SUPFAM" id="SSF49899">
    <property type="entry name" value="Concanavalin A-like lectins/glucanases"/>
    <property type="match status" value="1"/>
</dbReference>
<evidence type="ECO:0000259" key="7">
    <source>
        <dbReference type="PROSITE" id="PS51328"/>
    </source>
</evidence>
<feature type="region of interest" description="Disordered" evidence="6">
    <location>
        <begin position="872"/>
        <end position="1149"/>
    </location>
</feature>
<feature type="region of interest" description="Disordered" evidence="6">
    <location>
        <begin position="691"/>
        <end position="727"/>
    </location>
</feature>
<dbReference type="Pfam" id="PF03388">
    <property type="entry name" value="Lectin_leg-like"/>
    <property type="match status" value="1"/>
</dbReference>
<dbReference type="PROSITE" id="PS51328">
    <property type="entry name" value="L_LECTIN_LIKE"/>
    <property type="match status" value="1"/>
</dbReference>
<dbReference type="InterPro" id="IPR005052">
    <property type="entry name" value="Lectin_leg"/>
</dbReference>
<organism evidence="8">
    <name type="scientific">Chromera velia CCMP2878</name>
    <dbReference type="NCBI Taxonomy" id="1169474"/>
    <lineage>
        <taxon>Eukaryota</taxon>
        <taxon>Sar</taxon>
        <taxon>Alveolata</taxon>
        <taxon>Colpodellida</taxon>
        <taxon>Chromeraceae</taxon>
        <taxon>Chromera</taxon>
    </lineage>
</organism>
<evidence type="ECO:0000256" key="3">
    <source>
        <dbReference type="ARBA" id="ARBA00022729"/>
    </source>
</evidence>
<dbReference type="VEuPathDB" id="CryptoDB:Cvel_14182"/>
<keyword evidence="3" id="KW-0732">Signal</keyword>
<evidence type="ECO:0000313" key="8">
    <source>
        <dbReference type="EMBL" id="CEM04179.1"/>
    </source>
</evidence>
<dbReference type="GO" id="GO:0000139">
    <property type="term" value="C:Golgi membrane"/>
    <property type="evidence" value="ECO:0007669"/>
    <property type="project" value="TreeGrafter"/>
</dbReference>
<gene>
    <name evidence="8" type="ORF">Cvel_14182</name>
</gene>
<feature type="domain" description="L-type lectin-like" evidence="7">
    <location>
        <begin position="1"/>
        <end position="226"/>
    </location>
</feature>
<keyword evidence="5" id="KW-0472">Membrane</keyword>
<feature type="compositionally biased region" description="Basic and acidic residues" evidence="6">
    <location>
        <begin position="1058"/>
        <end position="1069"/>
    </location>
</feature>
<dbReference type="Gene3D" id="2.60.120.200">
    <property type="match status" value="1"/>
</dbReference>